<dbReference type="Proteomes" id="UP000772434">
    <property type="component" value="Unassembled WGS sequence"/>
</dbReference>
<evidence type="ECO:0000313" key="2">
    <source>
        <dbReference type="EMBL" id="KAF9059296.1"/>
    </source>
</evidence>
<dbReference type="AlphaFoldDB" id="A0A9P5TXZ8"/>
<feature type="region of interest" description="Disordered" evidence="1">
    <location>
        <begin position="34"/>
        <end position="86"/>
    </location>
</feature>
<keyword evidence="3" id="KW-1185">Reference proteome</keyword>
<sequence length="156" mass="17263">MEQSFEASFDDNWPGINCSEEMLSLMRRIHSMMQAREEREASTPQSSSGPAHPAVVSQPTNNIPEPPHPIFGQPARAPDPPNNAFPAPTLNIPVGSLASILDSLHEAISDFTSPECNEGSSLWPVLRGKFFPIRVDLAQIWKNRFPIFRNVKALGM</sequence>
<accession>A0A9P5TXZ8</accession>
<evidence type="ECO:0000256" key="1">
    <source>
        <dbReference type="SAM" id="MobiDB-lite"/>
    </source>
</evidence>
<name>A0A9P5TXZ8_9AGAR</name>
<gene>
    <name evidence="2" type="ORF">BDP27DRAFT_1431571</name>
</gene>
<comment type="caution">
    <text evidence="2">The sequence shown here is derived from an EMBL/GenBank/DDBJ whole genome shotgun (WGS) entry which is preliminary data.</text>
</comment>
<protein>
    <submittedName>
        <fullName evidence="2">Uncharacterized protein</fullName>
    </submittedName>
</protein>
<dbReference type="EMBL" id="JADNRY010000312">
    <property type="protein sequence ID" value="KAF9059296.1"/>
    <property type="molecule type" value="Genomic_DNA"/>
</dbReference>
<organism evidence="2 3">
    <name type="scientific">Rhodocollybia butyracea</name>
    <dbReference type="NCBI Taxonomy" id="206335"/>
    <lineage>
        <taxon>Eukaryota</taxon>
        <taxon>Fungi</taxon>
        <taxon>Dikarya</taxon>
        <taxon>Basidiomycota</taxon>
        <taxon>Agaricomycotina</taxon>
        <taxon>Agaricomycetes</taxon>
        <taxon>Agaricomycetidae</taxon>
        <taxon>Agaricales</taxon>
        <taxon>Marasmiineae</taxon>
        <taxon>Omphalotaceae</taxon>
        <taxon>Rhodocollybia</taxon>
    </lineage>
</organism>
<reference evidence="2" key="1">
    <citation type="submission" date="2020-11" db="EMBL/GenBank/DDBJ databases">
        <authorList>
            <consortium name="DOE Joint Genome Institute"/>
            <person name="Ahrendt S."/>
            <person name="Riley R."/>
            <person name="Andreopoulos W."/>
            <person name="Labutti K."/>
            <person name="Pangilinan J."/>
            <person name="Ruiz-Duenas F.J."/>
            <person name="Barrasa J.M."/>
            <person name="Sanchez-Garcia M."/>
            <person name="Camarero S."/>
            <person name="Miyauchi S."/>
            <person name="Serrano A."/>
            <person name="Linde D."/>
            <person name="Babiker R."/>
            <person name="Drula E."/>
            <person name="Ayuso-Fernandez I."/>
            <person name="Pacheco R."/>
            <person name="Padilla G."/>
            <person name="Ferreira P."/>
            <person name="Barriuso J."/>
            <person name="Kellner H."/>
            <person name="Castanera R."/>
            <person name="Alfaro M."/>
            <person name="Ramirez L."/>
            <person name="Pisabarro A.G."/>
            <person name="Kuo A."/>
            <person name="Tritt A."/>
            <person name="Lipzen A."/>
            <person name="He G."/>
            <person name="Yan M."/>
            <person name="Ng V."/>
            <person name="Cullen D."/>
            <person name="Martin F."/>
            <person name="Rosso M.-N."/>
            <person name="Henrissat B."/>
            <person name="Hibbett D."/>
            <person name="Martinez A.T."/>
            <person name="Grigoriev I.V."/>
        </authorList>
    </citation>
    <scope>NUCLEOTIDE SEQUENCE</scope>
    <source>
        <strain evidence="2">AH 40177</strain>
    </source>
</reference>
<proteinExistence type="predicted"/>
<evidence type="ECO:0000313" key="3">
    <source>
        <dbReference type="Proteomes" id="UP000772434"/>
    </source>
</evidence>